<evidence type="ECO:0000259" key="3">
    <source>
        <dbReference type="SMART" id="SM00894"/>
    </source>
</evidence>
<keyword evidence="5" id="KW-1185">Reference proteome</keyword>
<feature type="domain" description="Excalibur calcium-binding" evidence="3">
    <location>
        <begin position="38"/>
        <end position="74"/>
    </location>
</feature>
<organism evidence="4 5">
    <name type="scientific">Gordonia crocea</name>
    <dbReference type="NCBI Taxonomy" id="589162"/>
    <lineage>
        <taxon>Bacteria</taxon>
        <taxon>Bacillati</taxon>
        <taxon>Actinomycetota</taxon>
        <taxon>Actinomycetes</taxon>
        <taxon>Mycobacteriales</taxon>
        <taxon>Gordoniaceae</taxon>
        <taxon>Gordonia</taxon>
    </lineage>
</organism>
<dbReference type="OrthoDB" id="4337778at2"/>
<accession>A0A7I9UZY3</accession>
<sequence>MSTVKLFGAALFAAAGLAVAVAPTAVAAPGPGATAVKSYKNCTEAREDGAAPIHRGEDGYADHLDRDGDGIACE</sequence>
<dbReference type="Proteomes" id="UP000444980">
    <property type="component" value="Unassembled WGS sequence"/>
</dbReference>
<proteinExistence type="predicted"/>
<protein>
    <recommendedName>
        <fullName evidence="3">Excalibur calcium-binding domain-containing protein</fullName>
    </recommendedName>
</protein>
<feature type="signal peptide" evidence="2">
    <location>
        <begin position="1"/>
        <end position="27"/>
    </location>
</feature>
<dbReference type="AlphaFoldDB" id="A0A7I9UZY3"/>
<dbReference type="RefSeq" id="WP_161927909.1">
    <property type="nucleotide sequence ID" value="NZ_BJOU01000002.1"/>
</dbReference>
<dbReference type="EMBL" id="BJOU01000002">
    <property type="protein sequence ID" value="GED98496.1"/>
    <property type="molecule type" value="Genomic_DNA"/>
</dbReference>
<dbReference type="InterPro" id="IPR008613">
    <property type="entry name" value="Excalibur_Ca-bd_domain"/>
</dbReference>
<evidence type="ECO:0000313" key="4">
    <source>
        <dbReference type="EMBL" id="GED98496.1"/>
    </source>
</evidence>
<dbReference type="SMART" id="SM00894">
    <property type="entry name" value="Excalibur"/>
    <property type="match status" value="1"/>
</dbReference>
<comment type="caution">
    <text evidence="4">The sequence shown here is derived from an EMBL/GenBank/DDBJ whole genome shotgun (WGS) entry which is preliminary data.</text>
</comment>
<feature type="region of interest" description="Disordered" evidence="1">
    <location>
        <begin position="50"/>
        <end position="74"/>
    </location>
</feature>
<dbReference type="Pfam" id="PF05901">
    <property type="entry name" value="Excalibur"/>
    <property type="match status" value="1"/>
</dbReference>
<name>A0A7I9UZY3_9ACTN</name>
<gene>
    <name evidence="4" type="ORF">nbrc107697_25350</name>
</gene>
<keyword evidence="2" id="KW-0732">Signal</keyword>
<feature type="chain" id="PRO_5029731970" description="Excalibur calcium-binding domain-containing protein" evidence="2">
    <location>
        <begin position="28"/>
        <end position="74"/>
    </location>
</feature>
<evidence type="ECO:0000256" key="2">
    <source>
        <dbReference type="SAM" id="SignalP"/>
    </source>
</evidence>
<reference evidence="5" key="1">
    <citation type="submission" date="2019-06" db="EMBL/GenBank/DDBJ databases">
        <title>Gordonia isolated from sludge of a wastewater treatment plant.</title>
        <authorList>
            <person name="Tamura T."/>
            <person name="Aoyama K."/>
            <person name="Kang Y."/>
            <person name="Saito S."/>
            <person name="Akiyama N."/>
            <person name="Yazawa K."/>
            <person name="Gonoi T."/>
            <person name="Mikami Y."/>
        </authorList>
    </citation>
    <scope>NUCLEOTIDE SEQUENCE [LARGE SCALE GENOMIC DNA]</scope>
    <source>
        <strain evidence="5">NBRC 107697</strain>
    </source>
</reference>
<evidence type="ECO:0000313" key="5">
    <source>
        <dbReference type="Proteomes" id="UP000444980"/>
    </source>
</evidence>
<evidence type="ECO:0000256" key="1">
    <source>
        <dbReference type="SAM" id="MobiDB-lite"/>
    </source>
</evidence>